<evidence type="ECO:0008006" key="3">
    <source>
        <dbReference type="Google" id="ProtNLM"/>
    </source>
</evidence>
<dbReference type="AlphaFoldDB" id="A0AAW1ZMR2"/>
<sequence>MVTRVYKHIRECILTNAKVMSETTIQLPEVNAATVTQWFSRRCKSQEQEILKQGIQAPDAPMAGPEELPAAIQKGPTLYSGSLAEPHLFILPPNTAGEAKLKGRSQPQAISKAPPSHQGLPVIAPSYSDRRKCAVLYSAWYLTGDVLQPPITFSYATISSDTDIQSSCSLLHSAIQKEKTGEGAHWNCHKKICEEDRRHSL</sequence>
<name>A0AAW1ZMR2_CULAL</name>
<evidence type="ECO:0000313" key="2">
    <source>
        <dbReference type="Proteomes" id="UP001479290"/>
    </source>
</evidence>
<keyword evidence="2" id="KW-1185">Reference proteome</keyword>
<organism evidence="1 2">
    <name type="scientific">Culter alburnus</name>
    <name type="common">Topmouth culter</name>
    <dbReference type="NCBI Taxonomy" id="194366"/>
    <lineage>
        <taxon>Eukaryota</taxon>
        <taxon>Metazoa</taxon>
        <taxon>Chordata</taxon>
        <taxon>Craniata</taxon>
        <taxon>Vertebrata</taxon>
        <taxon>Euteleostomi</taxon>
        <taxon>Actinopterygii</taxon>
        <taxon>Neopterygii</taxon>
        <taxon>Teleostei</taxon>
        <taxon>Ostariophysi</taxon>
        <taxon>Cypriniformes</taxon>
        <taxon>Xenocyprididae</taxon>
        <taxon>Xenocypridinae</taxon>
        <taxon>Culter</taxon>
    </lineage>
</organism>
<dbReference type="Proteomes" id="UP001479290">
    <property type="component" value="Unassembled WGS sequence"/>
</dbReference>
<protein>
    <recommendedName>
        <fullName evidence="3">Homeobox domain-containing protein</fullName>
    </recommendedName>
</protein>
<accession>A0AAW1ZMR2</accession>
<comment type="caution">
    <text evidence="1">The sequence shown here is derived from an EMBL/GenBank/DDBJ whole genome shotgun (WGS) entry which is preliminary data.</text>
</comment>
<dbReference type="EMBL" id="JAWDJR010000015">
    <property type="protein sequence ID" value="KAK9962821.1"/>
    <property type="molecule type" value="Genomic_DNA"/>
</dbReference>
<evidence type="ECO:0000313" key="1">
    <source>
        <dbReference type="EMBL" id="KAK9962821.1"/>
    </source>
</evidence>
<reference evidence="1 2" key="1">
    <citation type="submission" date="2024-05" db="EMBL/GenBank/DDBJ databases">
        <title>A high-quality chromosomal-level genome assembly of Topmouth culter (Culter alburnus).</title>
        <authorList>
            <person name="Zhao H."/>
        </authorList>
    </citation>
    <scope>NUCLEOTIDE SEQUENCE [LARGE SCALE GENOMIC DNA]</scope>
    <source>
        <strain evidence="1">CATC2023</strain>
        <tissue evidence="1">Muscle</tissue>
    </source>
</reference>
<gene>
    <name evidence="1" type="ORF">ABG768_008172</name>
</gene>
<proteinExistence type="predicted"/>